<dbReference type="GO" id="GO:0004725">
    <property type="term" value="F:protein tyrosine phosphatase activity"/>
    <property type="evidence" value="ECO:0007669"/>
    <property type="project" value="UniProtKB-EC"/>
</dbReference>
<protein>
    <recommendedName>
        <fullName evidence="2">protein-tyrosine-phosphatase</fullName>
        <ecNumber evidence="2">3.1.3.48</ecNumber>
    </recommendedName>
</protein>
<accession>A0A7G5GYM5</accession>
<evidence type="ECO:0000313" key="5">
    <source>
        <dbReference type="EMBL" id="QMW03967.1"/>
    </source>
</evidence>
<dbReference type="Pfam" id="PF19567">
    <property type="entry name" value="CpsB_CapC"/>
    <property type="match status" value="1"/>
</dbReference>
<dbReference type="RefSeq" id="WP_182461223.1">
    <property type="nucleotide sequence ID" value="NZ_CP059732.1"/>
</dbReference>
<evidence type="ECO:0000256" key="3">
    <source>
        <dbReference type="ARBA" id="ARBA00022801"/>
    </source>
</evidence>
<dbReference type="EMBL" id="CP059732">
    <property type="protein sequence ID" value="QMW03967.1"/>
    <property type="molecule type" value="Genomic_DNA"/>
</dbReference>
<keyword evidence="6" id="KW-1185">Reference proteome</keyword>
<name>A0A7G5GYM5_9BACT</name>
<gene>
    <name evidence="5" type="ORF">H3H32_03135</name>
</gene>
<proteinExistence type="inferred from homology"/>
<dbReference type="SUPFAM" id="SSF89550">
    <property type="entry name" value="PHP domain-like"/>
    <property type="match status" value="1"/>
</dbReference>
<comment type="similarity">
    <text evidence="1">Belongs to the metallo-dependent hydrolases superfamily. CpsB/CapC family.</text>
</comment>
<dbReference type="EC" id="3.1.3.48" evidence="2"/>
<dbReference type="PANTHER" id="PTHR39181">
    <property type="entry name" value="TYROSINE-PROTEIN PHOSPHATASE YWQE"/>
    <property type="match status" value="1"/>
</dbReference>
<dbReference type="GO" id="GO:0030145">
    <property type="term" value="F:manganese ion binding"/>
    <property type="evidence" value="ECO:0007669"/>
    <property type="project" value="InterPro"/>
</dbReference>
<dbReference type="InterPro" id="IPR016195">
    <property type="entry name" value="Pol/histidinol_Pase-like"/>
</dbReference>
<reference evidence="5 6" key="1">
    <citation type="submission" date="2020-07" db="EMBL/GenBank/DDBJ databases">
        <title>Spirosoma foliorum sp. nov., isolated from the leaves on the Nejang mountain Korea, Republic of.</title>
        <authorList>
            <person name="Ho H."/>
            <person name="Lee Y.-J."/>
            <person name="Nurcahyanto D.-A."/>
            <person name="Kim S.-G."/>
        </authorList>
    </citation>
    <scope>NUCLEOTIDE SEQUENCE [LARGE SCALE GENOMIC DNA]</scope>
    <source>
        <strain evidence="5 6">PL0136</strain>
    </source>
</reference>
<keyword evidence="3" id="KW-0378">Hydrolase</keyword>
<dbReference type="KEGG" id="sfol:H3H32_03135"/>
<evidence type="ECO:0000256" key="1">
    <source>
        <dbReference type="ARBA" id="ARBA00005750"/>
    </source>
</evidence>
<evidence type="ECO:0000256" key="4">
    <source>
        <dbReference type="ARBA" id="ARBA00051722"/>
    </source>
</evidence>
<dbReference type="InterPro" id="IPR016667">
    <property type="entry name" value="Caps_polysacc_synth_CpsB/CapC"/>
</dbReference>
<sequence length="261" mass="30104">MLTESFWQRFIPFRKAAPAKQDTCFWQVDIHSHLLPDLDDGVNSLEETLICLKQLADWGIHKVVTTPHVSRDWYPNGTSTIQESLTAVQDLIIEHELPLTIEVAAEYLLDDFFMESLNKGDLLAFGEKRYLLIETGWSAPPFGLDDMIFRIQTHGYTPVLAHPERYKYYHADKDKPTLGHLREAGCLFQLNWMSLCGRYGSQVEKQARYLLQNAWVDFIGSDMHRSKDISTMTRLFNSADIKLLEEQPLLNMSLLTDVKQP</sequence>
<organism evidence="5 6">
    <name type="scientific">Spirosoma foliorum</name>
    <dbReference type="NCBI Taxonomy" id="2710596"/>
    <lineage>
        <taxon>Bacteria</taxon>
        <taxon>Pseudomonadati</taxon>
        <taxon>Bacteroidota</taxon>
        <taxon>Cytophagia</taxon>
        <taxon>Cytophagales</taxon>
        <taxon>Cytophagaceae</taxon>
        <taxon>Spirosoma</taxon>
    </lineage>
</organism>
<dbReference type="PANTHER" id="PTHR39181:SF1">
    <property type="entry name" value="TYROSINE-PROTEIN PHOSPHATASE YWQE"/>
    <property type="match status" value="1"/>
</dbReference>
<evidence type="ECO:0000313" key="6">
    <source>
        <dbReference type="Proteomes" id="UP000515369"/>
    </source>
</evidence>
<dbReference type="Proteomes" id="UP000515369">
    <property type="component" value="Chromosome"/>
</dbReference>
<evidence type="ECO:0000256" key="2">
    <source>
        <dbReference type="ARBA" id="ARBA00013064"/>
    </source>
</evidence>
<dbReference type="AlphaFoldDB" id="A0A7G5GYM5"/>
<dbReference type="Gene3D" id="3.20.20.140">
    <property type="entry name" value="Metal-dependent hydrolases"/>
    <property type="match status" value="1"/>
</dbReference>
<comment type="catalytic activity">
    <reaction evidence="4">
        <text>O-phospho-L-tyrosyl-[protein] + H2O = L-tyrosyl-[protein] + phosphate</text>
        <dbReference type="Rhea" id="RHEA:10684"/>
        <dbReference type="Rhea" id="RHEA-COMP:10136"/>
        <dbReference type="Rhea" id="RHEA-COMP:20101"/>
        <dbReference type="ChEBI" id="CHEBI:15377"/>
        <dbReference type="ChEBI" id="CHEBI:43474"/>
        <dbReference type="ChEBI" id="CHEBI:46858"/>
        <dbReference type="ChEBI" id="CHEBI:61978"/>
        <dbReference type="EC" id="3.1.3.48"/>
    </reaction>
</comment>